<protein>
    <submittedName>
        <fullName evidence="1">Uncharacterized OsmC-like protein</fullName>
    </submittedName>
</protein>
<dbReference type="PANTHER" id="PTHR34352:SF1">
    <property type="entry name" value="PROTEIN YHFA"/>
    <property type="match status" value="1"/>
</dbReference>
<dbReference type="Gene3D" id="3.30.300.20">
    <property type="match status" value="1"/>
</dbReference>
<sequence length="137" mass="14453">MRERPTGATATIGRTGFPAIRSRTGGTLNIMTGANQAGFNPLDLLYASLSACLAMSARYAASRMGVLDRLTTIEVTVTGEKAQAGPARVETFDIAFVIGGDIDEETRQAIVRAAEDEICTVSNTILGNPQFRTAISA</sequence>
<dbReference type="InterPro" id="IPR003718">
    <property type="entry name" value="OsmC/Ohr_fam"/>
</dbReference>
<name>A0A285UQM4_9HYPH</name>
<proteinExistence type="predicted"/>
<accession>A0A285UQM4</accession>
<dbReference type="SUPFAM" id="SSF82784">
    <property type="entry name" value="OsmC-like"/>
    <property type="match status" value="1"/>
</dbReference>
<gene>
    <name evidence="1" type="ORF">SAMN05892877_110225</name>
</gene>
<organism evidence="1 2">
    <name type="scientific">Rhizobium subbaraonis</name>
    <dbReference type="NCBI Taxonomy" id="908946"/>
    <lineage>
        <taxon>Bacteria</taxon>
        <taxon>Pseudomonadati</taxon>
        <taxon>Pseudomonadota</taxon>
        <taxon>Alphaproteobacteria</taxon>
        <taxon>Hyphomicrobiales</taxon>
        <taxon>Rhizobiaceae</taxon>
        <taxon>Rhizobium/Agrobacterium group</taxon>
        <taxon>Rhizobium</taxon>
    </lineage>
</organism>
<dbReference type="AlphaFoldDB" id="A0A285UQM4"/>
<reference evidence="1 2" key="1">
    <citation type="submission" date="2017-08" db="EMBL/GenBank/DDBJ databases">
        <authorList>
            <person name="de Groot N.N."/>
        </authorList>
    </citation>
    <scope>NUCLEOTIDE SEQUENCE [LARGE SCALE GENOMIC DNA]</scope>
    <source>
        <strain evidence="1 2">JC85</strain>
    </source>
</reference>
<dbReference type="InterPro" id="IPR036102">
    <property type="entry name" value="OsmC/Ohrsf"/>
</dbReference>
<dbReference type="EMBL" id="OBQD01000010">
    <property type="protein sequence ID" value="SOC42956.1"/>
    <property type="molecule type" value="Genomic_DNA"/>
</dbReference>
<dbReference type="Proteomes" id="UP000219167">
    <property type="component" value="Unassembled WGS sequence"/>
</dbReference>
<dbReference type="InterPro" id="IPR015946">
    <property type="entry name" value="KH_dom-like_a/b"/>
</dbReference>
<dbReference type="Pfam" id="PF02566">
    <property type="entry name" value="OsmC"/>
    <property type="match status" value="1"/>
</dbReference>
<dbReference type="PANTHER" id="PTHR34352">
    <property type="entry name" value="PROTEIN YHFA"/>
    <property type="match status" value="1"/>
</dbReference>
<evidence type="ECO:0000313" key="2">
    <source>
        <dbReference type="Proteomes" id="UP000219167"/>
    </source>
</evidence>
<evidence type="ECO:0000313" key="1">
    <source>
        <dbReference type="EMBL" id="SOC42956.1"/>
    </source>
</evidence>
<keyword evidence="2" id="KW-1185">Reference proteome</keyword>